<evidence type="ECO:0000256" key="1">
    <source>
        <dbReference type="ARBA" id="ARBA00007936"/>
    </source>
</evidence>
<dbReference type="AlphaFoldDB" id="A0A9N9TH51"/>
<proteinExistence type="inferred from homology"/>
<dbReference type="SMART" id="SM00442">
    <property type="entry name" value="FGF"/>
    <property type="match status" value="1"/>
</dbReference>
<dbReference type="Gene3D" id="2.80.10.50">
    <property type="match status" value="1"/>
</dbReference>
<feature type="region of interest" description="Disordered" evidence="3">
    <location>
        <begin position="330"/>
        <end position="381"/>
    </location>
</feature>
<comment type="similarity">
    <text evidence="1 2">Belongs to the heparin-binding growth factors family.</text>
</comment>
<dbReference type="Pfam" id="PF00167">
    <property type="entry name" value="FGF"/>
    <property type="match status" value="1"/>
</dbReference>
<keyword evidence="5" id="KW-1185">Reference proteome</keyword>
<feature type="region of interest" description="Disordered" evidence="3">
    <location>
        <begin position="209"/>
        <end position="318"/>
    </location>
</feature>
<gene>
    <name evidence="4" type="ORF">PHYEVI_LOCUS1532</name>
</gene>
<dbReference type="PANTHER" id="PTHR11486">
    <property type="entry name" value="FIBROBLAST GROWTH FACTOR"/>
    <property type="match status" value="1"/>
</dbReference>
<dbReference type="PRINTS" id="PR00263">
    <property type="entry name" value="HBGFFGF"/>
</dbReference>
<evidence type="ECO:0000313" key="5">
    <source>
        <dbReference type="Proteomes" id="UP001153712"/>
    </source>
</evidence>
<accession>A0A9N9TH51</accession>
<dbReference type="PROSITE" id="PS00247">
    <property type="entry name" value="HBGF_FGF"/>
    <property type="match status" value="1"/>
</dbReference>
<dbReference type="CDD" id="cd23311">
    <property type="entry name" value="beta-trefoil_FGF_Bnl-like"/>
    <property type="match status" value="1"/>
</dbReference>
<dbReference type="OrthoDB" id="5987799at2759"/>
<dbReference type="Proteomes" id="UP001153712">
    <property type="component" value="Chromosome 10"/>
</dbReference>
<feature type="compositionally biased region" description="Basic and acidic residues" evidence="3">
    <location>
        <begin position="273"/>
        <end position="290"/>
    </location>
</feature>
<keyword evidence="2" id="KW-0732">Signal</keyword>
<evidence type="ECO:0000256" key="2">
    <source>
        <dbReference type="RuleBase" id="RU049442"/>
    </source>
</evidence>
<reference evidence="4" key="1">
    <citation type="submission" date="2022-01" db="EMBL/GenBank/DDBJ databases">
        <authorList>
            <person name="King R."/>
        </authorList>
    </citation>
    <scope>NUCLEOTIDE SEQUENCE</scope>
</reference>
<name>A0A9N9TH51_PHYSR</name>
<feature type="compositionally biased region" description="Low complexity" evidence="3">
    <location>
        <begin position="330"/>
        <end position="339"/>
    </location>
</feature>
<dbReference type="InterPro" id="IPR008996">
    <property type="entry name" value="IL1/FGF"/>
</dbReference>
<protein>
    <recommendedName>
        <fullName evidence="2">Fibroblast growth factor</fullName>
        <shortName evidence="2">FGF</shortName>
    </recommendedName>
</protein>
<sequence length="381" mass="42864">MVKTLFLGLLAASICGFLYAAPPADFHSNSKQSSILDDSESSSSEDILLKDPAARSERSTNLSHVTGTGRKIQMFIKNRHLQILPDGTVNGTTDDTSAYSILQRLTVGIGQMKIQGVATCQYLCMARCGLLYGSREFGDECVFNETIEQSNYNTYSSTKYSNDKRTFYLALNQRGQSRKVVLRARKPLGKLSSYTLVLTRNVAPELHPMRHHGHVCPPLPHQTQKSHPAHQRCPKRRKRKKKKRKCSNDENDPELCHKRLNVSKHKAQNRNIHKCDENRDSETCQRDVIRKKQHKLSSDKSVVSDPKRKKKNRKSQGIRKRLVEAVETTTLAAPTSTPTEDATNDEDYALDGYTHGEWDDSTSLPDIPMAVSEATPNLNSD</sequence>
<dbReference type="EMBL" id="OU900103">
    <property type="protein sequence ID" value="CAG9855072.1"/>
    <property type="molecule type" value="Genomic_DNA"/>
</dbReference>
<feature type="signal peptide" evidence="2">
    <location>
        <begin position="1"/>
        <end position="20"/>
    </location>
</feature>
<dbReference type="GO" id="GO:0008083">
    <property type="term" value="F:growth factor activity"/>
    <property type="evidence" value="ECO:0007669"/>
    <property type="project" value="InterPro"/>
</dbReference>
<feature type="chain" id="PRO_5040528249" description="Fibroblast growth factor" evidence="2">
    <location>
        <begin position="21"/>
        <end position="381"/>
    </location>
</feature>
<dbReference type="SUPFAM" id="SSF50353">
    <property type="entry name" value="Cytokine"/>
    <property type="match status" value="1"/>
</dbReference>
<dbReference type="InterPro" id="IPR002209">
    <property type="entry name" value="Fibroblast_GF_fam"/>
</dbReference>
<evidence type="ECO:0000256" key="3">
    <source>
        <dbReference type="SAM" id="MobiDB-lite"/>
    </source>
</evidence>
<dbReference type="PRINTS" id="PR00262">
    <property type="entry name" value="IL1HBGF"/>
</dbReference>
<feature type="compositionally biased region" description="Basic residues" evidence="3">
    <location>
        <begin position="307"/>
        <end position="318"/>
    </location>
</feature>
<evidence type="ECO:0000313" key="4">
    <source>
        <dbReference type="EMBL" id="CAG9855072.1"/>
    </source>
</evidence>
<organism evidence="4 5">
    <name type="scientific">Phyllotreta striolata</name>
    <name type="common">Striped flea beetle</name>
    <name type="synonym">Crioceris striolata</name>
    <dbReference type="NCBI Taxonomy" id="444603"/>
    <lineage>
        <taxon>Eukaryota</taxon>
        <taxon>Metazoa</taxon>
        <taxon>Ecdysozoa</taxon>
        <taxon>Arthropoda</taxon>
        <taxon>Hexapoda</taxon>
        <taxon>Insecta</taxon>
        <taxon>Pterygota</taxon>
        <taxon>Neoptera</taxon>
        <taxon>Endopterygota</taxon>
        <taxon>Coleoptera</taxon>
        <taxon>Polyphaga</taxon>
        <taxon>Cucujiformia</taxon>
        <taxon>Chrysomeloidea</taxon>
        <taxon>Chrysomelidae</taxon>
        <taxon>Galerucinae</taxon>
        <taxon>Alticini</taxon>
        <taxon>Phyllotreta</taxon>
    </lineage>
</organism>
<feature type="compositionally biased region" description="Basic residues" evidence="3">
    <location>
        <begin position="227"/>
        <end position="245"/>
    </location>
</feature>
<feature type="compositionally biased region" description="Basic residues" evidence="3">
    <location>
        <begin position="258"/>
        <end position="272"/>
    </location>
</feature>